<evidence type="ECO:0000256" key="2">
    <source>
        <dbReference type="ARBA" id="ARBA00022525"/>
    </source>
</evidence>
<dbReference type="InterPro" id="IPR055372">
    <property type="entry name" value="CBM96"/>
</dbReference>
<evidence type="ECO:0000313" key="6">
    <source>
        <dbReference type="Proteomes" id="UP000518300"/>
    </source>
</evidence>
<evidence type="ECO:0000259" key="4">
    <source>
        <dbReference type="Pfam" id="PF24517"/>
    </source>
</evidence>
<keyword evidence="3" id="KW-0732">Signal</keyword>
<organism evidence="5 6">
    <name type="scientific">Pyxidicoccus fallax</name>
    <dbReference type="NCBI Taxonomy" id="394095"/>
    <lineage>
        <taxon>Bacteria</taxon>
        <taxon>Pseudomonadati</taxon>
        <taxon>Myxococcota</taxon>
        <taxon>Myxococcia</taxon>
        <taxon>Myxococcales</taxon>
        <taxon>Cystobacterineae</taxon>
        <taxon>Myxococcaceae</taxon>
        <taxon>Pyxidicoccus</taxon>
    </lineage>
</organism>
<dbReference type="EMBL" id="JABBJJ010000340">
    <property type="protein sequence ID" value="NMO21655.1"/>
    <property type="molecule type" value="Genomic_DNA"/>
</dbReference>
<accession>A0A848LUK3</accession>
<feature type="domain" description="Carbohydrate-binding module family 96" evidence="4">
    <location>
        <begin position="46"/>
        <end position="198"/>
    </location>
</feature>
<proteinExistence type="predicted"/>
<dbReference type="AlphaFoldDB" id="A0A848LUK3"/>
<protein>
    <submittedName>
        <fullName evidence="5">DNRLRE domain-containing protein</fullName>
    </submittedName>
</protein>
<dbReference type="Pfam" id="PF24517">
    <property type="entry name" value="CBM96"/>
    <property type="match status" value="3"/>
</dbReference>
<name>A0A848LUK3_9BACT</name>
<dbReference type="Proteomes" id="UP000518300">
    <property type="component" value="Unassembled WGS sequence"/>
</dbReference>
<gene>
    <name evidence="5" type="ORF">HG543_43430</name>
</gene>
<keyword evidence="2" id="KW-0964">Secreted</keyword>
<keyword evidence="6" id="KW-1185">Reference proteome</keyword>
<evidence type="ECO:0000256" key="1">
    <source>
        <dbReference type="ARBA" id="ARBA00004613"/>
    </source>
</evidence>
<dbReference type="PROSITE" id="PS51257">
    <property type="entry name" value="PROKAR_LIPOPROTEIN"/>
    <property type="match status" value="1"/>
</dbReference>
<comment type="subcellular location">
    <subcellularLocation>
        <location evidence="1">Secreted</location>
    </subcellularLocation>
</comment>
<feature type="domain" description="Carbohydrate-binding module family 96" evidence="4">
    <location>
        <begin position="219"/>
        <end position="368"/>
    </location>
</feature>
<reference evidence="5 6" key="1">
    <citation type="submission" date="2020-04" db="EMBL/GenBank/DDBJ databases">
        <title>Draft genome of Pyxidicoccus fallax type strain.</title>
        <authorList>
            <person name="Whitworth D.E."/>
        </authorList>
    </citation>
    <scope>NUCLEOTIDE SEQUENCE [LARGE SCALE GENOMIC DNA]</scope>
    <source>
        <strain evidence="5 6">DSM 14698</strain>
    </source>
</reference>
<feature type="domain" description="Carbohydrate-binding module family 96" evidence="4">
    <location>
        <begin position="393"/>
        <end position="526"/>
    </location>
</feature>
<evidence type="ECO:0000256" key="3">
    <source>
        <dbReference type="ARBA" id="ARBA00022729"/>
    </source>
</evidence>
<sequence>MCTRDRGLGVALAVLSGCGTAQDGTGSSTDVPESPRTQRAELMTQTVTVEAAADTHVVATTPTTSYGSSPTMEVDLSPESQAYLKFYLGDLPGTVTAAKLRLFALDGSGNGPQVSDPPGARNWNETDTWNTRPTWDGWVIANAGAVASGTWMELDVTRTHFYDNAHINYYLSADSTDGVTIASSEHPDPALRPRLVLTVESGEDHPIPVPPPLLASGPAVSFAPVADTFVAEDAPGAVNGASASLTADGSPRQEVHLRFSVQGLTETVQRAVLRLHASGGTEDGPAVYATQGNWSESSVTWSSRPAKVGQPLGDAQVIASGVSVEYDVTDLVRGNGEYSLGLYGTSGDGVTFQSREATDASRRPQLLVWTGAPKAAPTDACLTRTEFFSRVSYASDDTYVTQESPAGKFNTQASLRVDAEPRAESFLRFHVTLAPERIHRVVLRLFALDATGNGPRLYQASTFDGAVTDWDHRPASMANPLGDLGAVARDSWVEYDVTSLVTRSGEYAFSLLPDSTDGTSFASYEAMYEGILGGGVAPQLVVLYETGSFCSYRGTQPSGTTAWTRQSGGPLAERSRHVASAPDGGFAALSTVEQAPGTSPWAEQTDVVTLHRADGSVAWTRDFAQPGLDLRRVVVTSLGNVLVAGSYHGAPDLGKGALPQGSGMVVVKLTPSGAVDWTRGFVAWFDTYDEHINNPMDVFDLATDAHGSAIVVGTFWGYTDFGAGPLYSGKPYPYDDDYPNSFLLKLQWDGAHLWSKALKATTLRGTRASHVVVDAEENIIVGGWAGANTDFGGGAGPGSGPFVARWTASGTYTWHRVIPVWWSDLAGVGVLPDGRVAFAGHFGGRFTFAGQSYASSDPDDYEGGSRDGFLGLLSETGQDVALRQFALRPFNDLVVDAAGTLVTSRSGGSDLGLGAVGWTGDEWADRPALAAFGPDLEARWVRVLDKLDPWMQLTATPDGLVVSGHFREPVEMDGTWFTPMARREDLLRFKLRP</sequence>
<dbReference type="GO" id="GO:0005576">
    <property type="term" value="C:extracellular region"/>
    <property type="evidence" value="ECO:0007669"/>
    <property type="project" value="UniProtKB-SubCell"/>
</dbReference>
<dbReference type="NCBIfam" id="NF033679">
    <property type="entry name" value="DNRLRE_dom"/>
    <property type="match status" value="3"/>
</dbReference>
<comment type="caution">
    <text evidence="5">The sequence shown here is derived from an EMBL/GenBank/DDBJ whole genome shotgun (WGS) entry which is preliminary data.</text>
</comment>
<evidence type="ECO:0000313" key="5">
    <source>
        <dbReference type="EMBL" id="NMO21655.1"/>
    </source>
</evidence>
<dbReference type="Gene3D" id="2.80.10.50">
    <property type="match status" value="1"/>
</dbReference>